<evidence type="ECO:0000256" key="1">
    <source>
        <dbReference type="ARBA" id="ARBA00023125"/>
    </source>
</evidence>
<protein>
    <recommendedName>
        <fullName evidence="3">HTH tetR-type domain-containing protein</fullName>
    </recommendedName>
</protein>
<dbReference type="OrthoDB" id="9810250at2"/>
<dbReference type="HOGENOM" id="CLU_087539_6_3_9"/>
<proteinExistence type="predicted"/>
<feature type="domain" description="HTH tetR-type" evidence="3">
    <location>
        <begin position="9"/>
        <end position="69"/>
    </location>
</feature>
<evidence type="ECO:0000313" key="4">
    <source>
        <dbReference type="EMBL" id="AIC95763.1"/>
    </source>
</evidence>
<dbReference type="Proteomes" id="UP000027142">
    <property type="component" value="Chromosome"/>
</dbReference>
<keyword evidence="1 2" id="KW-0238">DNA-binding</keyword>
<dbReference type="PROSITE" id="PS50977">
    <property type="entry name" value="HTH_TETR_2"/>
    <property type="match status" value="1"/>
</dbReference>
<keyword evidence="5" id="KW-1185">Reference proteome</keyword>
<dbReference type="KEGG" id="ble:BleG1_3209"/>
<feature type="DNA-binding region" description="H-T-H motif" evidence="2">
    <location>
        <begin position="32"/>
        <end position="51"/>
    </location>
</feature>
<dbReference type="Gene3D" id="1.10.357.10">
    <property type="entry name" value="Tetracycline Repressor, domain 2"/>
    <property type="match status" value="1"/>
</dbReference>
<dbReference type="EMBL" id="CP003923">
    <property type="protein sequence ID" value="AIC95763.1"/>
    <property type="molecule type" value="Genomic_DNA"/>
</dbReference>
<dbReference type="PATRIC" id="fig|1246626.3.peg.3192"/>
<dbReference type="AlphaFoldDB" id="A0A060M5C0"/>
<gene>
    <name evidence="4" type="ORF">BleG1_3209</name>
</gene>
<dbReference type="RefSeq" id="WP_038483052.1">
    <property type="nucleotide sequence ID" value="NZ_CP003923.1"/>
</dbReference>
<evidence type="ECO:0000313" key="5">
    <source>
        <dbReference type="Proteomes" id="UP000027142"/>
    </source>
</evidence>
<evidence type="ECO:0000256" key="2">
    <source>
        <dbReference type="PROSITE-ProRule" id="PRU00335"/>
    </source>
</evidence>
<dbReference type="GO" id="GO:0003677">
    <property type="term" value="F:DNA binding"/>
    <property type="evidence" value="ECO:0007669"/>
    <property type="project" value="UniProtKB-UniRule"/>
</dbReference>
<dbReference type="InterPro" id="IPR001647">
    <property type="entry name" value="HTH_TetR"/>
</dbReference>
<dbReference type="SUPFAM" id="SSF46689">
    <property type="entry name" value="Homeodomain-like"/>
    <property type="match status" value="1"/>
</dbReference>
<name>A0A060M5C0_9BACI</name>
<dbReference type="STRING" id="1246626.BleG1_3209"/>
<dbReference type="InterPro" id="IPR009057">
    <property type="entry name" value="Homeodomain-like_sf"/>
</dbReference>
<organism evidence="4 5">
    <name type="scientific">Shouchella lehensis G1</name>
    <dbReference type="NCBI Taxonomy" id="1246626"/>
    <lineage>
        <taxon>Bacteria</taxon>
        <taxon>Bacillati</taxon>
        <taxon>Bacillota</taxon>
        <taxon>Bacilli</taxon>
        <taxon>Bacillales</taxon>
        <taxon>Bacillaceae</taxon>
        <taxon>Shouchella</taxon>
    </lineage>
</organism>
<evidence type="ECO:0000259" key="3">
    <source>
        <dbReference type="PROSITE" id="PS50977"/>
    </source>
</evidence>
<reference evidence="4 5" key="1">
    <citation type="journal article" date="2014" name="Gene">
        <title>A comparative genomic analysis of the alkalitolerant soil bacterium Bacillus lehensis G1.</title>
        <authorList>
            <person name="Noor Y.M."/>
            <person name="Samsulrizal N.H."/>
            <person name="Jema'on N.A."/>
            <person name="Low K.O."/>
            <person name="Ramli A.N."/>
            <person name="Alias N.I."/>
            <person name="Damis S.I."/>
            <person name="Fuzi S.F."/>
            <person name="Isa M.N."/>
            <person name="Murad A.M."/>
            <person name="Raih M.F."/>
            <person name="Bakar F.D."/>
            <person name="Najimudin N."/>
            <person name="Mahadi N.M."/>
            <person name="Illias R.M."/>
        </authorList>
    </citation>
    <scope>NUCLEOTIDE SEQUENCE [LARGE SCALE GENOMIC DNA]</scope>
    <source>
        <strain evidence="4 5">G1</strain>
    </source>
</reference>
<sequence length="177" mass="20340">MAKLTEGLSQSQQSIMQAVATLLDKEQLNDLTITKVCKEAGVARITFYKYYATINDVIEATAQLKVSELFMQISDDKIEDLDDFISGLTLRITKSKSSTKKMLELNMSHILLVHFIYATKVYLEKSNLKVTRTKLNFFAGGIFNVISEWVKDDLSLEDELRQQLKEIFEYMRLLSNH</sequence>
<accession>A0A060M5C0</accession>